<dbReference type="Gene3D" id="3.40.50.300">
    <property type="entry name" value="P-loop containing nucleotide triphosphate hydrolases"/>
    <property type="match status" value="2"/>
</dbReference>
<dbReference type="EMBL" id="UINC01013013">
    <property type="protein sequence ID" value="SVA56477.1"/>
    <property type="molecule type" value="Genomic_DNA"/>
</dbReference>
<dbReference type="Pfam" id="PF13207">
    <property type="entry name" value="AAA_17"/>
    <property type="match status" value="1"/>
</dbReference>
<evidence type="ECO:0000313" key="1">
    <source>
        <dbReference type="EMBL" id="SVA56477.1"/>
    </source>
</evidence>
<reference evidence="1" key="1">
    <citation type="submission" date="2018-05" db="EMBL/GenBank/DDBJ databases">
        <authorList>
            <person name="Lanie J.A."/>
            <person name="Ng W.-L."/>
            <person name="Kazmierczak K.M."/>
            <person name="Andrzejewski T.M."/>
            <person name="Davidsen T.M."/>
            <person name="Wayne K.J."/>
            <person name="Tettelin H."/>
            <person name="Glass J.I."/>
            <person name="Rusch D."/>
            <person name="Podicherti R."/>
            <person name="Tsui H.-C.T."/>
            <person name="Winkler M.E."/>
        </authorList>
    </citation>
    <scope>NUCLEOTIDE SEQUENCE</scope>
</reference>
<accession>A0A381WX49</accession>
<dbReference type="SUPFAM" id="SSF52540">
    <property type="entry name" value="P-loop containing nucleoside triphosphate hydrolases"/>
    <property type="match status" value="1"/>
</dbReference>
<sequence>MKITLAGSPGSGKSTLRNMLAEHYGLKIKGTGDFMRELSKKHGYSDITKFIAEYVSEHPEMDLQVDEEQRIYGEENDDFVLDAHLGFHFVPDSIRICLRCDTAESARRILEDKKRTTEDAKTFSESIESSVKRREVMRKNYYNLYQVDIDDPDNFDFVLDTTSLSFEEVFKEVTSFIEQRISNNEV</sequence>
<organism evidence="1">
    <name type="scientific">marine metagenome</name>
    <dbReference type="NCBI Taxonomy" id="408172"/>
    <lineage>
        <taxon>unclassified sequences</taxon>
        <taxon>metagenomes</taxon>
        <taxon>ecological metagenomes</taxon>
    </lineage>
</organism>
<name>A0A381WX49_9ZZZZ</name>
<gene>
    <name evidence="1" type="ORF">METZ01_LOCUS109331</name>
</gene>
<protein>
    <recommendedName>
        <fullName evidence="2">(d)CMP kinase</fullName>
    </recommendedName>
</protein>
<proteinExistence type="predicted"/>
<evidence type="ECO:0008006" key="2">
    <source>
        <dbReference type="Google" id="ProtNLM"/>
    </source>
</evidence>
<dbReference type="InterPro" id="IPR027417">
    <property type="entry name" value="P-loop_NTPase"/>
</dbReference>
<dbReference type="AlphaFoldDB" id="A0A381WX49"/>